<name>A0A9P5PD75_9AGAR</name>
<feature type="region of interest" description="Disordered" evidence="1">
    <location>
        <begin position="203"/>
        <end position="244"/>
    </location>
</feature>
<sequence length="399" mass="45228">MGERATTEVASTSVATSVASDVVAEPKRVSKAMSPDLSSHYLSNRSKQDGKRKEEEKLRELKANEAKSTSIYVWNEDGQEPVLFMPSGINTFPFLNISTSHTSYDLTQSSLLKRMGLGDKEDIDLWSDRNLRWTSSSVCIDIPISKNIPVLIKKCGVKVAVGLDRLANQHLVEKLGTRVKKRSYATMMDDGMRGREDWDRHLAKRPFSPQGPSRQRTFSLPVTRSLPPGSPMASSTPSPPPEDRYLLEPHRHDMERYLNEELPELQSQSRSNTRRKLMDQGRVYIDGVGSQQWPEGMLVIDMANAFRLMKEDFWAGLETVEKLEQVFQGTAVSLRNFQKQYRAWRDCTVSERNDGEGVSADELWTKWRAGKSGWITHLQVNRGRTVRSKHTSQAGGRQD</sequence>
<organism evidence="2 3">
    <name type="scientific">Rhodocollybia butyracea</name>
    <dbReference type="NCBI Taxonomy" id="206335"/>
    <lineage>
        <taxon>Eukaryota</taxon>
        <taxon>Fungi</taxon>
        <taxon>Dikarya</taxon>
        <taxon>Basidiomycota</taxon>
        <taxon>Agaricomycotina</taxon>
        <taxon>Agaricomycetes</taxon>
        <taxon>Agaricomycetidae</taxon>
        <taxon>Agaricales</taxon>
        <taxon>Marasmiineae</taxon>
        <taxon>Omphalotaceae</taxon>
        <taxon>Rhodocollybia</taxon>
    </lineage>
</organism>
<comment type="caution">
    <text evidence="2">The sequence shown here is derived from an EMBL/GenBank/DDBJ whole genome shotgun (WGS) entry which is preliminary data.</text>
</comment>
<accession>A0A9P5PD75</accession>
<feature type="compositionally biased region" description="Polar residues" evidence="1">
    <location>
        <begin position="36"/>
        <end position="45"/>
    </location>
</feature>
<proteinExistence type="predicted"/>
<feature type="region of interest" description="Disordered" evidence="1">
    <location>
        <begin position="25"/>
        <end position="54"/>
    </location>
</feature>
<evidence type="ECO:0000256" key="1">
    <source>
        <dbReference type="SAM" id="MobiDB-lite"/>
    </source>
</evidence>
<evidence type="ECO:0000313" key="2">
    <source>
        <dbReference type="EMBL" id="KAF9061181.1"/>
    </source>
</evidence>
<dbReference type="AlphaFoldDB" id="A0A9P5PD75"/>
<dbReference type="Proteomes" id="UP000772434">
    <property type="component" value="Unassembled WGS sequence"/>
</dbReference>
<evidence type="ECO:0000313" key="3">
    <source>
        <dbReference type="Proteomes" id="UP000772434"/>
    </source>
</evidence>
<dbReference type="OrthoDB" id="2916966at2759"/>
<reference evidence="2" key="1">
    <citation type="submission" date="2020-11" db="EMBL/GenBank/DDBJ databases">
        <authorList>
            <consortium name="DOE Joint Genome Institute"/>
            <person name="Ahrendt S."/>
            <person name="Riley R."/>
            <person name="Andreopoulos W."/>
            <person name="Labutti K."/>
            <person name="Pangilinan J."/>
            <person name="Ruiz-Duenas F.J."/>
            <person name="Barrasa J.M."/>
            <person name="Sanchez-Garcia M."/>
            <person name="Camarero S."/>
            <person name="Miyauchi S."/>
            <person name="Serrano A."/>
            <person name="Linde D."/>
            <person name="Babiker R."/>
            <person name="Drula E."/>
            <person name="Ayuso-Fernandez I."/>
            <person name="Pacheco R."/>
            <person name="Padilla G."/>
            <person name="Ferreira P."/>
            <person name="Barriuso J."/>
            <person name="Kellner H."/>
            <person name="Castanera R."/>
            <person name="Alfaro M."/>
            <person name="Ramirez L."/>
            <person name="Pisabarro A.G."/>
            <person name="Kuo A."/>
            <person name="Tritt A."/>
            <person name="Lipzen A."/>
            <person name="He G."/>
            <person name="Yan M."/>
            <person name="Ng V."/>
            <person name="Cullen D."/>
            <person name="Martin F."/>
            <person name="Rosso M.-N."/>
            <person name="Henrissat B."/>
            <person name="Hibbett D."/>
            <person name="Martinez A.T."/>
            <person name="Grigoriev I.V."/>
        </authorList>
    </citation>
    <scope>NUCLEOTIDE SEQUENCE</scope>
    <source>
        <strain evidence="2">AH 40177</strain>
    </source>
</reference>
<dbReference type="EMBL" id="JADNRY010000211">
    <property type="protein sequence ID" value="KAF9061181.1"/>
    <property type="molecule type" value="Genomic_DNA"/>
</dbReference>
<feature type="compositionally biased region" description="Polar residues" evidence="1">
    <location>
        <begin position="210"/>
        <end position="222"/>
    </location>
</feature>
<gene>
    <name evidence="2" type="ORF">BDP27DRAFT_375817</name>
</gene>
<keyword evidence="3" id="KW-1185">Reference proteome</keyword>
<protein>
    <submittedName>
        <fullName evidence="2">Uncharacterized protein</fullName>
    </submittedName>
</protein>